<comment type="caution">
    <text evidence="3">The sequence shown here is derived from an EMBL/GenBank/DDBJ whole genome shotgun (WGS) entry which is preliminary data.</text>
</comment>
<feature type="region of interest" description="Disordered" evidence="2">
    <location>
        <begin position="502"/>
        <end position="605"/>
    </location>
</feature>
<dbReference type="Gene3D" id="3.90.640.10">
    <property type="entry name" value="Actin, Chain A, domain 4"/>
    <property type="match status" value="1"/>
</dbReference>
<dbReference type="InterPro" id="IPR004000">
    <property type="entry name" value="Actin"/>
</dbReference>
<accession>A0A9W8DR50</accession>
<dbReference type="CDD" id="cd13395">
    <property type="entry name" value="ASKHA_NBD_Arp4_ACTL6-like"/>
    <property type="match status" value="1"/>
</dbReference>
<feature type="compositionally biased region" description="Low complexity" evidence="2">
    <location>
        <begin position="503"/>
        <end position="520"/>
    </location>
</feature>
<dbReference type="InterPro" id="IPR043129">
    <property type="entry name" value="ATPase_NBD"/>
</dbReference>
<evidence type="ECO:0000256" key="2">
    <source>
        <dbReference type="SAM" id="MobiDB-lite"/>
    </source>
</evidence>
<evidence type="ECO:0000313" key="4">
    <source>
        <dbReference type="Proteomes" id="UP001150538"/>
    </source>
</evidence>
<feature type="compositionally biased region" description="Basic and acidic residues" evidence="2">
    <location>
        <begin position="65"/>
        <end position="76"/>
    </location>
</feature>
<dbReference type="Pfam" id="PF00022">
    <property type="entry name" value="Actin"/>
    <property type="match status" value="1"/>
</dbReference>
<dbReference type="PROSITE" id="PS00432">
    <property type="entry name" value="ACTINS_2"/>
    <property type="match status" value="1"/>
</dbReference>
<proteinExistence type="inferred from homology"/>
<dbReference type="AlphaFoldDB" id="A0A9W8DR50"/>
<dbReference type="FunFam" id="3.30.420.40:FF:000058">
    <property type="entry name" value="Putative actin-related protein 5"/>
    <property type="match status" value="1"/>
</dbReference>
<gene>
    <name evidence="3" type="primary">ARP4_1</name>
    <name evidence="3" type="ORF">H4219_000809</name>
</gene>
<name>A0A9W8DR50_9FUNG</name>
<dbReference type="Gene3D" id="3.30.420.40">
    <property type="match status" value="3"/>
</dbReference>
<evidence type="ECO:0000256" key="1">
    <source>
        <dbReference type="RuleBase" id="RU000487"/>
    </source>
</evidence>
<keyword evidence="4" id="KW-1185">Reference proteome</keyword>
<comment type="similarity">
    <text evidence="1">Belongs to the actin family.</text>
</comment>
<feature type="region of interest" description="Disordered" evidence="2">
    <location>
        <begin position="48"/>
        <end position="103"/>
    </location>
</feature>
<protein>
    <submittedName>
        <fullName evidence="3">NuA4 histone acetyltransferase subunit</fullName>
    </submittedName>
</protein>
<dbReference type="EMBL" id="JANBPU010000006">
    <property type="protein sequence ID" value="KAJ1921210.1"/>
    <property type="molecule type" value="Genomic_DNA"/>
</dbReference>
<dbReference type="OrthoDB" id="5132116at2759"/>
<feature type="compositionally biased region" description="Basic residues" evidence="2">
    <location>
        <begin position="521"/>
        <end position="535"/>
    </location>
</feature>
<feature type="region of interest" description="Disordered" evidence="2">
    <location>
        <begin position="368"/>
        <end position="400"/>
    </location>
</feature>
<organism evidence="3 4">
    <name type="scientific">Mycoemilia scoparia</name>
    <dbReference type="NCBI Taxonomy" id="417184"/>
    <lineage>
        <taxon>Eukaryota</taxon>
        <taxon>Fungi</taxon>
        <taxon>Fungi incertae sedis</taxon>
        <taxon>Zoopagomycota</taxon>
        <taxon>Kickxellomycotina</taxon>
        <taxon>Kickxellomycetes</taxon>
        <taxon>Kickxellales</taxon>
        <taxon>Kickxellaceae</taxon>
        <taxon>Mycoemilia</taxon>
    </lineage>
</organism>
<dbReference type="PANTHER" id="PTHR11937">
    <property type="entry name" value="ACTIN"/>
    <property type="match status" value="1"/>
</dbReference>
<feature type="compositionally biased region" description="Low complexity" evidence="2">
    <location>
        <begin position="560"/>
        <end position="571"/>
    </location>
</feature>
<reference evidence="3" key="1">
    <citation type="submission" date="2022-07" db="EMBL/GenBank/DDBJ databases">
        <title>Phylogenomic reconstructions and comparative analyses of Kickxellomycotina fungi.</title>
        <authorList>
            <person name="Reynolds N.K."/>
            <person name="Stajich J.E."/>
            <person name="Barry K."/>
            <person name="Grigoriev I.V."/>
            <person name="Crous P."/>
            <person name="Smith M.E."/>
        </authorList>
    </citation>
    <scope>NUCLEOTIDE SEQUENCE</scope>
    <source>
        <strain evidence="3">NBRC 100468</strain>
    </source>
</reference>
<feature type="compositionally biased region" description="Basic and acidic residues" evidence="2">
    <location>
        <begin position="90"/>
        <end position="103"/>
    </location>
</feature>
<dbReference type="Proteomes" id="UP001150538">
    <property type="component" value="Unassembled WGS sequence"/>
</dbReference>
<dbReference type="SMART" id="SM00268">
    <property type="entry name" value="ACTIN"/>
    <property type="match status" value="1"/>
</dbReference>
<sequence>MPIYGGNEVNALVIDVGSGWTRAGFAGEDTPKCLFSSRIGYINYEDNTSLAGENKGNSSSAEANDSDKMDVEESKANDSGGTASNSNAVDTEKPSAEEQDPRTKIKRKYYIGNGISTKYRPNMEVKGPLKDGLIDDWDTYENIWNYAFNDYLRADTETHPILTTEAAWNIPALREKLTELAFEKFKVPAFFVCNTAVLSAFAAGKHTALIIDSGSQCSSVVPVYEGFALKQAIAKQTDNFGGDLVTGQILKQLERDYHYKPRGLFEIAGKSPVESMKTPNVQLRSNVDQSCITDSFRKETWNNIVQEYKESVCSASTIHFGLFNGGPELANEPQKPFEFPDGFNLSVGIERFRTPEVMFRPNELLEKYGGDTGSSDNNIAGKKNVNGEQQSSSQEQNSKDKQKLLGIHELAVASLSRTDIDLRPHLLGNVVLSGGNTAFPLFSERISAELMNATPGSKVRLFSATSLSERKFMPWLGGSILSSLGTFHQMWISRQEYEEQARSKSSGSKAGSLSVYSQKTSKSHKSSKSSKSHKSSKPDSSGSVKTWLKKNSFPGSPVPSNSGSHGNSYYNPPSTPTYVSGGGNYSSGNNGRSNAYRDASLFGGG</sequence>
<feature type="compositionally biased region" description="Polar residues" evidence="2">
    <location>
        <begin position="77"/>
        <end position="89"/>
    </location>
</feature>
<evidence type="ECO:0000313" key="3">
    <source>
        <dbReference type="EMBL" id="KAJ1921210.1"/>
    </source>
</evidence>
<dbReference type="InterPro" id="IPR004001">
    <property type="entry name" value="Actin_CS"/>
</dbReference>
<feature type="compositionally biased region" description="Polar residues" evidence="2">
    <location>
        <begin position="48"/>
        <end position="63"/>
    </location>
</feature>
<dbReference type="SUPFAM" id="SSF53067">
    <property type="entry name" value="Actin-like ATPase domain"/>
    <property type="match status" value="2"/>
</dbReference>